<keyword evidence="12" id="KW-1185">Reference proteome</keyword>
<dbReference type="Gene3D" id="2.130.10.10">
    <property type="entry name" value="YVTN repeat-like/Quinoprotein amine dehydrogenase"/>
    <property type="match status" value="1"/>
</dbReference>
<reference evidence="10 13" key="2">
    <citation type="journal article" date="2020" name="Appl. Microbiol. Biotechnol.">
        <title>Targeted gene deletion in Brettanomyces bruxellensis with an expression-free CRISPR-Cas9 system.</title>
        <authorList>
            <person name="Varela C."/>
            <person name="Bartel C."/>
            <person name="Onetto C."/>
            <person name="Borneman A."/>
        </authorList>
    </citation>
    <scope>NUCLEOTIDE SEQUENCE [LARGE SCALE GENOMIC DNA]</scope>
    <source>
        <strain evidence="10 13">AWRI1613</strain>
    </source>
</reference>
<comment type="function">
    <text evidence="7">Component of the eukaryotic translation initiation factor 3 (eIF-3) complex, which is involved in protein synthesis of a specialized repertoire of mRNAs and, together with other initiation factors, stimulates binding of mRNA and methionyl-tRNAi to the 40S ribosome. The eIF-3 complex specifically targets and initiates translation of a subset of mRNAs involved in cell proliferation.</text>
</comment>
<dbReference type="GO" id="GO:0003723">
    <property type="term" value="F:RNA binding"/>
    <property type="evidence" value="ECO:0007669"/>
    <property type="project" value="TreeGrafter"/>
</dbReference>
<dbReference type="PANTHER" id="PTHR19877:SF1">
    <property type="entry name" value="EUKARYOTIC TRANSLATION INITIATION FACTOR 3 SUBUNIT I"/>
    <property type="match status" value="1"/>
</dbReference>
<proteinExistence type="inferred from homology"/>
<dbReference type="HAMAP" id="MF_03008">
    <property type="entry name" value="eIF3i"/>
    <property type="match status" value="1"/>
</dbReference>
<feature type="repeat" description="WD" evidence="8">
    <location>
        <begin position="7"/>
        <end position="48"/>
    </location>
</feature>
<dbReference type="PROSITE" id="PS50294">
    <property type="entry name" value="WD_REPEATS_REGION"/>
    <property type="match status" value="2"/>
</dbReference>
<dbReference type="OMA" id="VWFSHNG"/>
<comment type="similarity">
    <text evidence="7">Belongs to the eIF-3 subunit I family.</text>
</comment>
<dbReference type="PANTHER" id="PTHR19877">
    <property type="entry name" value="EUKARYOTIC TRANSLATION INITIATION FACTOR 3 SUBUNIT I"/>
    <property type="match status" value="1"/>
</dbReference>
<feature type="repeat" description="WD" evidence="8">
    <location>
        <begin position="49"/>
        <end position="90"/>
    </location>
</feature>
<evidence type="ECO:0000256" key="4">
    <source>
        <dbReference type="ARBA" id="ARBA00022737"/>
    </source>
</evidence>
<protein>
    <recommendedName>
        <fullName evidence="7">Eukaryotic translation initiation factor 3 subunit I</fullName>
        <shortName evidence="7">eIF3i</shortName>
    </recommendedName>
    <alternativeName>
        <fullName evidence="7">Eukaryotic translation initiation factor 3 39 kDa subunit homolog</fullName>
        <shortName evidence="7">eIF-3 39 kDa subunit homolog</shortName>
    </alternativeName>
</protein>
<evidence type="ECO:0000313" key="13">
    <source>
        <dbReference type="Proteomes" id="UP000568158"/>
    </source>
</evidence>
<keyword evidence="4" id="KW-0677">Repeat</keyword>
<keyword evidence="2 7" id="KW-0396">Initiation factor</keyword>
<evidence type="ECO:0000256" key="3">
    <source>
        <dbReference type="ARBA" id="ARBA00022574"/>
    </source>
</evidence>
<dbReference type="InterPro" id="IPR027525">
    <property type="entry name" value="eIF3i"/>
</dbReference>
<comment type="subcellular location">
    <subcellularLocation>
        <location evidence="7">Cytoplasm</location>
    </subcellularLocation>
</comment>
<evidence type="ECO:0000256" key="5">
    <source>
        <dbReference type="ARBA" id="ARBA00022917"/>
    </source>
</evidence>
<dbReference type="AlphaFoldDB" id="A0A7D9D0Y6"/>
<evidence type="ECO:0000313" key="11">
    <source>
        <dbReference type="EMBL" id="VUG19956.1"/>
    </source>
</evidence>
<evidence type="ECO:0000313" key="12">
    <source>
        <dbReference type="Proteomes" id="UP000478008"/>
    </source>
</evidence>
<dbReference type="SUPFAM" id="SSF50978">
    <property type="entry name" value="WD40 repeat-like"/>
    <property type="match status" value="1"/>
</dbReference>
<dbReference type="InterPro" id="IPR015943">
    <property type="entry name" value="WD40/YVTN_repeat-like_dom_sf"/>
</dbReference>
<comment type="similarity">
    <text evidence="6">Belongs to the WD repeat STRAP family.</text>
</comment>
<evidence type="ECO:0000256" key="7">
    <source>
        <dbReference type="HAMAP-Rule" id="MF_03008"/>
    </source>
</evidence>
<organism evidence="11 12">
    <name type="scientific">Dekkera bruxellensis</name>
    <name type="common">Brettanomyces custersii</name>
    <dbReference type="NCBI Taxonomy" id="5007"/>
    <lineage>
        <taxon>Eukaryota</taxon>
        <taxon>Fungi</taxon>
        <taxon>Dikarya</taxon>
        <taxon>Ascomycota</taxon>
        <taxon>Saccharomycotina</taxon>
        <taxon>Pichiomycetes</taxon>
        <taxon>Pichiales</taxon>
        <taxon>Pichiaceae</taxon>
        <taxon>Brettanomyces</taxon>
    </lineage>
</organism>
<evidence type="ECO:0000256" key="8">
    <source>
        <dbReference type="PROSITE-ProRule" id="PRU00221"/>
    </source>
</evidence>
<feature type="repeat" description="WD" evidence="8">
    <location>
        <begin position="188"/>
        <end position="229"/>
    </location>
</feature>
<keyword evidence="3 8" id="KW-0853">WD repeat</keyword>
<evidence type="ECO:0000256" key="9">
    <source>
        <dbReference type="SAM" id="MobiDB-lite"/>
    </source>
</evidence>
<dbReference type="GO" id="GO:0016282">
    <property type="term" value="C:eukaryotic 43S preinitiation complex"/>
    <property type="evidence" value="ECO:0007669"/>
    <property type="project" value="UniProtKB-UniRule"/>
</dbReference>
<name>A0A7D9D0Y6_DEKBR</name>
<dbReference type="GO" id="GO:0003743">
    <property type="term" value="F:translation initiation factor activity"/>
    <property type="evidence" value="ECO:0007669"/>
    <property type="project" value="UniProtKB-UniRule"/>
</dbReference>
<dbReference type="InterPro" id="IPR036322">
    <property type="entry name" value="WD40_repeat_dom_sf"/>
</dbReference>
<dbReference type="PROSITE" id="PS50082">
    <property type="entry name" value="WD_REPEATS_2"/>
    <property type="match status" value="3"/>
</dbReference>
<keyword evidence="5 7" id="KW-0648">Protein biosynthesis</keyword>
<dbReference type="EMBL" id="JABCYN010000056">
    <property type="protein sequence ID" value="KAF6006038.1"/>
    <property type="molecule type" value="Genomic_DNA"/>
</dbReference>
<dbReference type="SMART" id="SM00320">
    <property type="entry name" value="WD40"/>
    <property type="match status" value="5"/>
</dbReference>
<comment type="subunit">
    <text evidence="7">Component of the eukaryotic translation initiation factor 3 (eIF-3) complex.</text>
</comment>
<dbReference type="GO" id="GO:0071541">
    <property type="term" value="C:eukaryotic translation initiation factor 3 complex, eIF3m"/>
    <property type="evidence" value="ECO:0007669"/>
    <property type="project" value="TreeGrafter"/>
</dbReference>
<evidence type="ECO:0000256" key="1">
    <source>
        <dbReference type="ARBA" id="ARBA00022490"/>
    </source>
</evidence>
<feature type="region of interest" description="Disordered" evidence="9">
    <location>
        <begin position="338"/>
        <end position="361"/>
    </location>
</feature>
<dbReference type="Proteomes" id="UP000568158">
    <property type="component" value="Unassembled WGS sequence"/>
</dbReference>
<feature type="compositionally biased region" description="Basic and acidic residues" evidence="9">
    <location>
        <begin position="338"/>
        <end position="348"/>
    </location>
</feature>
<dbReference type="GO" id="GO:0033290">
    <property type="term" value="C:eukaryotic 48S preinitiation complex"/>
    <property type="evidence" value="ECO:0007669"/>
    <property type="project" value="UniProtKB-UniRule"/>
</dbReference>
<dbReference type="InterPro" id="IPR001680">
    <property type="entry name" value="WD40_rpt"/>
</dbReference>
<evidence type="ECO:0000256" key="6">
    <source>
        <dbReference type="ARBA" id="ARBA00038394"/>
    </source>
</evidence>
<reference evidence="11 12" key="1">
    <citation type="submission" date="2019-07" db="EMBL/GenBank/DDBJ databases">
        <authorList>
            <person name="Friedrich A."/>
            <person name="Schacherer J."/>
        </authorList>
    </citation>
    <scope>NUCLEOTIDE SEQUENCE [LARGE SCALE GENOMIC DNA]</scope>
</reference>
<gene>
    <name evidence="7 11" type="primary">TIF34</name>
    <name evidence="11" type="ORF">DEBR0S6_04258G</name>
    <name evidence="10" type="ORF">HII12_005262</name>
</gene>
<evidence type="ECO:0000313" key="10">
    <source>
        <dbReference type="EMBL" id="KAF6006038.1"/>
    </source>
</evidence>
<accession>A0A7D9D0Y6</accession>
<sequence length="361" mass="39905">MIRPILLKGHERPLTQVKFNVDGDILFSVSKDQEASVWYSSNGERIGTLNGHKGTIWSIDVDQNTDYVITASADFTGKLWKAQTGECIYTWNFEAPAKRVEFNPESKKALFVTDEVMGQIGTIKIFPIDHLKDEQASTAELEIKNDKGVSARFTVAAWGYGGTTIVAGHANGEITKWDVKTGACLGRVKAHEMQVTDIQMAQDKTYFITSSKDKSAKLFDVDNLRLLKTYTSDAPLNTACITPVKDFVILGGGQDARDVTTTAAAEGKFEAKIHHKIFQDEIGRVKGHFGPLNYIAVHPQGTAYASGGEDGYIRLHHFPKSYFDFQYDVEKTAKAAKQQELERQKQEEEGADEQAAVSASA</sequence>
<dbReference type="Proteomes" id="UP000478008">
    <property type="component" value="Unassembled WGS sequence"/>
</dbReference>
<dbReference type="EMBL" id="CABFWN010000006">
    <property type="protein sequence ID" value="VUG19956.1"/>
    <property type="molecule type" value="Genomic_DNA"/>
</dbReference>
<evidence type="ECO:0000256" key="2">
    <source>
        <dbReference type="ARBA" id="ARBA00022540"/>
    </source>
</evidence>
<dbReference type="GO" id="GO:0001732">
    <property type="term" value="P:formation of cytoplasmic translation initiation complex"/>
    <property type="evidence" value="ECO:0007669"/>
    <property type="project" value="UniProtKB-UniRule"/>
</dbReference>
<keyword evidence="1 7" id="KW-0963">Cytoplasm</keyword>
<dbReference type="Pfam" id="PF24805">
    <property type="entry name" value="EIF3I"/>
    <property type="match status" value="1"/>
</dbReference>
<dbReference type="FunFam" id="2.130.10.10:FF:000127">
    <property type="entry name" value="Eukaryotic translation initiation factor 3 subunit I"/>
    <property type="match status" value="1"/>
</dbReference>